<sequence length="162" mass="18293">MTNNELKQEVIKEIQQQFGLIPGFFSEDKEAGAIFLNKGNYESSVWMDGEGLFYMDDVAWEELVITNAVADTDTPPMLRRHGNWVHTTGAIRLVKNQQVFTRITPDIAPHQDSYFAATAFLDNNPNHPVAATVVVHKDGRVSTYLPEAQTRYVSFSLSYPIK</sequence>
<dbReference type="AlphaFoldDB" id="A0A1Y3MH41"/>
<reference evidence="1 2" key="1">
    <citation type="submission" date="2017-02" db="EMBL/GenBank/DDBJ databases">
        <title>Bacillus pseudomycoides isolate FSL K6-0042.</title>
        <authorList>
            <person name="Kovac J."/>
        </authorList>
    </citation>
    <scope>NUCLEOTIDE SEQUENCE [LARGE SCALE GENOMIC DNA]</scope>
    <source>
        <strain evidence="1 2">FSL K6-0042</strain>
    </source>
</reference>
<dbReference type="RefSeq" id="WP_088093884.1">
    <property type="nucleotide sequence ID" value="NZ_JBALMA010000395.1"/>
</dbReference>
<name>A0A1Y3MH41_9BACI</name>
<accession>A0A1Y3MH41</accession>
<organism evidence="1 2">
    <name type="scientific">Bacillus pseudomycoides</name>
    <dbReference type="NCBI Taxonomy" id="64104"/>
    <lineage>
        <taxon>Bacteria</taxon>
        <taxon>Bacillati</taxon>
        <taxon>Bacillota</taxon>
        <taxon>Bacilli</taxon>
        <taxon>Bacillales</taxon>
        <taxon>Bacillaceae</taxon>
        <taxon>Bacillus</taxon>
        <taxon>Bacillus cereus group</taxon>
    </lineage>
</organism>
<proteinExistence type="predicted"/>
<gene>
    <name evidence="1" type="ORF">BW425_08095</name>
</gene>
<evidence type="ECO:0000313" key="1">
    <source>
        <dbReference type="EMBL" id="OUM49366.1"/>
    </source>
</evidence>
<dbReference type="EMBL" id="MWPX01000006">
    <property type="protein sequence ID" value="OUM49366.1"/>
    <property type="molecule type" value="Genomic_DNA"/>
</dbReference>
<protein>
    <submittedName>
        <fullName evidence="1">Uncharacterized protein</fullName>
    </submittedName>
</protein>
<comment type="caution">
    <text evidence="1">The sequence shown here is derived from an EMBL/GenBank/DDBJ whole genome shotgun (WGS) entry which is preliminary data.</text>
</comment>
<dbReference type="Proteomes" id="UP000195321">
    <property type="component" value="Unassembled WGS sequence"/>
</dbReference>
<evidence type="ECO:0000313" key="2">
    <source>
        <dbReference type="Proteomes" id="UP000195321"/>
    </source>
</evidence>